<dbReference type="PANTHER" id="PTHR43685">
    <property type="entry name" value="GLYCOSYLTRANSFERASE"/>
    <property type="match status" value="1"/>
</dbReference>
<dbReference type="EMBL" id="LAZR01017475">
    <property type="protein sequence ID" value="KKM00258.1"/>
    <property type="molecule type" value="Genomic_DNA"/>
</dbReference>
<dbReference type="Gene3D" id="3.90.550.10">
    <property type="entry name" value="Spore Coat Polysaccharide Biosynthesis Protein SpsA, Chain A"/>
    <property type="match status" value="2"/>
</dbReference>
<dbReference type="SUPFAM" id="SSF53448">
    <property type="entry name" value="Nucleotide-diphospho-sugar transferases"/>
    <property type="match status" value="2"/>
</dbReference>
<sequence length="257" mass="29952">MPKCLAGIKGQTFQDFELIIEQSIGNANVNRNAGFEKSSGEYVLFLDADIELKPNALKTMLAKLKKVRKAAYAYCNYDKEGLPQPELPADDIRGKQDQTWHEAKPFDANALKQGPNYISTMSLIRRECFSGWDERIERYQDYDLWLTMLNGGHEGVFINKRLFTAHYKPGDLTQQGNHQYWEDRVKRKHEYIDIIIPTYQQSAYTLRCLKSIHKHTTGYRIIWIDNGSDKQEIRRVEKFLKDKKMPYRAIKNPVNLG</sequence>
<dbReference type="PANTHER" id="PTHR43685:SF2">
    <property type="entry name" value="GLYCOSYLTRANSFERASE 2-LIKE DOMAIN-CONTAINING PROTEIN"/>
    <property type="match status" value="1"/>
</dbReference>
<comment type="caution">
    <text evidence="2">The sequence shown here is derived from an EMBL/GenBank/DDBJ whole genome shotgun (WGS) entry which is preliminary data.</text>
</comment>
<dbReference type="InterPro" id="IPR029044">
    <property type="entry name" value="Nucleotide-diphossugar_trans"/>
</dbReference>
<evidence type="ECO:0000313" key="2">
    <source>
        <dbReference type="EMBL" id="KKM00258.1"/>
    </source>
</evidence>
<dbReference type="Pfam" id="PF00535">
    <property type="entry name" value="Glycos_transf_2"/>
    <property type="match status" value="2"/>
</dbReference>
<proteinExistence type="predicted"/>
<gene>
    <name evidence="2" type="ORF">LCGC14_1806200</name>
</gene>
<protein>
    <recommendedName>
        <fullName evidence="1">Glycosyltransferase 2-like domain-containing protein</fullName>
    </recommendedName>
</protein>
<dbReference type="InterPro" id="IPR001173">
    <property type="entry name" value="Glyco_trans_2-like"/>
</dbReference>
<evidence type="ECO:0000259" key="1">
    <source>
        <dbReference type="Pfam" id="PF00535"/>
    </source>
</evidence>
<dbReference type="InterPro" id="IPR050834">
    <property type="entry name" value="Glycosyltransf_2"/>
</dbReference>
<feature type="non-terminal residue" evidence="2">
    <location>
        <position position="257"/>
    </location>
</feature>
<accession>A0A0F9JMV3</accession>
<feature type="domain" description="Glycosyltransferase 2-like" evidence="1">
    <location>
        <begin position="29"/>
        <end position="129"/>
    </location>
</feature>
<organism evidence="2">
    <name type="scientific">marine sediment metagenome</name>
    <dbReference type="NCBI Taxonomy" id="412755"/>
    <lineage>
        <taxon>unclassified sequences</taxon>
        <taxon>metagenomes</taxon>
        <taxon>ecological metagenomes</taxon>
    </lineage>
</organism>
<reference evidence="2" key="1">
    <citation type="journal article" date="2015" name="Nature">
        <title>Complex archaea that bridge the gap between prokaryotes and eukaryotes.</title>
        <authorList>
            <person name="Spang A."/>
            <person name="Saw J.H."/>
            <person name="Jorgensen S.L."/>
            <person name="Zaremba-Niedzwiedzka K."/>
            <person name="Martijn J."/>
            <person name="Lind A.E."/>
            <person name="van Eijk R."/>
            <person name="Schleper C."/>
            <person name="Guy L."/>
            <person name="Ettema T.J."/>
        </authorList>
    </citation>
    <scope>NUCLEOTIDE SEQUENCE</scope>
</reference>
<dbReference type="CDD" id="cd00761">
    <property type="entry name" value="Glyco_tranf_GTA_type"/>
    <property type="match status" value="1"/>
</dbReference>
<name>A0A0F9JMV3_9ZZZZ</name>
<dbReference type="AlphaFoldDB" id="A0A0F9JMV3"/>
<feature type="domain" description="Glycosyltransferase 2-like" evidence="1">
    <location>
        <begin position="194"/>
        <end position="257"/>
    </location>
</feature>